<proteinExistence type="predicted"/>
<evidence type="ECO:0000313" key="2">
    <source>
        <dbReference type="EMBL" id="CDZ76692.1"/>
    </source>
</evidence>
<accession>A0A078KUL1</accession>
<dbReference type="EMBL" id="CCSB01000001">
    <property type="protein sequence ID" value="CDZ76692.1"/>
    <property type="molecule type" value="Genomic_DNA"/>
</dbReference>
<dbReference type="Proteomes" id="UP000044071">
    <property type="component" value="Unassembled WGS sequence"/>
</dbReference>
<dbReference type="AlphaFoldDB" id="A0A078KUL1"/>
<gene>
    <name evidence="2" type="ORF">BN59_00966</name>
</gene>
<dbReference type="STRING" id="1034943.BN59_00966"/>
<organism evidence="2 3">
    <name type="scientific">Legionella massiliensis</name>
    <dbReference type="NCBI Taxonomy" id="1034943"/>
    <lineage>
        <taxon>Bacteria</taxon>
        <taxon>Pseudomonadati</taxon>
        <taxon>Pseudomonadota</taxon>
        <taxon>Gammaproteobacteria</taxon>
        <taxon>Legionellales</taxon>
        <taxon>Legionellaceae</taxon>
        <taxon>Legionella</taxon>
    </lineage>
</organism>
<evidence type="ECO:0000256" key="1">
    <source>
        <dbReference type="SAM" id="SignalP"/>
    </source>
</evidence>
<evidence type="ECO:0000313" key="3">
    <source>
        <dbReference type="Proteomes" id="UP000044071"/>
    </source>
</evidence>
<feature type="chain" id="PRO_5009744012" evidence="1">
    <location>
        <begin position="17"/>
        <end position="143"/>
    </location>
</feature>
<keyword evidence="1" id="KW-0732">Signal</keyword>
<dbReference type="OrthoDB" id="8560395at2"/>
<dbReference type="NCBIfam" id="TIGR03765">
    <property type="entry name" value="ICE_PFL_4695"/>
    <property type="match status" value="1"/>
</dbReference>
<reference evidence="2 3" key="1">
    <citation type="submission" date="2014-06" db="EMBL/GenBank/DDBJ databases">
        <authorList>
            <person name="Urmite Genomes Urmite Genomes"/>
        </authorList>
    </citation>
    <scope>NUCLEOTIDE SEQUENCE [LARGE SCALE GENOMIC DNA]</scope>
</reference>
<keyword evidence="3" id="KW-1185">Reference proteome</keyword>
<protein>
    <submittedName>
        <fullName evidence="2">Integrating conjugative element protein, family</fullName>
    </submittedName>
</protein>
<name>A0A078KUL1_9GAMM</name>
<dbReference type="eggNOG" id="COG3279">
    <property type="taxonomic scope" value="Bacteria"/>
</dbReference>
<dbReference type="RefSeq" id="WP_043873170.1">
    <property type="nucleotide sequence ID" value="NZ_CCVW01000001.1"/>
</dbReference>
<sequence length="143" mass="16080">MLRILLLLIVSFHAHCMNVIPLTVAQSDNAMKLNLSSPIGVPAKSKATVGKVTRKDIPKNLLNMNLFIIGADRLSYQWLEAHQEELKSMQALGFITNVNDFQTIVALQNKFKLPLLPVNIDPLLDFIKEHHYPLIIAEGAVWQ</sequence>
<dbReference type="InterPro" id="IPR021300">
    <property type="entry name" value="Integr_conj_element_PFL4695"/>
</dbReference>
<feature type="signal peptide" evidence="1">
    <location>
        <begin position="1"/>
        <end position="16"/>
    </location>
</feature>
<dbReference type="Pfam" id="PF11072">
    <property type="entry name" value="DUF2859"/>
    <property type="match status" value="1"/>
</dbReference>